<reference evidence="7 8" key="1">
    <citation type="journal article" date="2024" name="Insects">
        <title>An Improved Chromosome-Level Genome Assembly of the Firefly Pyrocoelia pectoralis.</title>
        <authorList>
            <person name="Fu X."/>
            <person name="Meyer-Rochow V.B."/>
            <person name="Ballantyne L."/>
            <person name="Zhu X."/>
        </authorList>
    </citation>
    <scope>NUCLEOTIDE SEQUENCE [LARGE SCALE GENOMIC DNA]</scope>
    <source>
        <strain evidence="7">XCY_ONT2</strain>
    </source>
</reference>
<evidence type="ECO:0000313" key="8">
    <source>
        <dbReference type="Proteomes" id="UP001329430"/>
    </source>
</evidence>
<evidence type="ECO:0000313" key="7">
    <source>
        <dbReference type="EMBL" id="KAK5649936.1"/>
    </source>
</evidence>
<dbReference type="AlphaFoldDB" id="A0AAN7VTQ8"/>
<accession>A0AAN7VTQ8</accession>
<evidence type="ECO:0000259" key="6">
    <source>
        <dbReference type="Pfam" id="PF01094"/>
    </source>
</evidence>
<comment type="caution">
    <text evidence="7">The sequence shown here is derived from an EMBL/GenBank/DDBJ whole genome shotgun (WGS) entry which is preliminary data.</text>
</comment>
<dbReference type="InterPro" id="IPR028082">
    <property type="entry name" value="Peripla_BP_I"/>
</dbReference>
<keyword evidence="4" id="KW-0472">Membrane</keyword>
<evidence type="ECO:0000256" key="5">
    <source>
        <dbReference type="SAM" id="SignalP"/>
    </source>
</evidence>
<sequence length="457" mass="51929">MFFKLFIVIAVFCSSAVQRSEPADDILVGGIFEGFDHEELLVFNVALDMVNKKELLYDRRLKATLDYIEPEYIIDTVRKSFLGINWSMPTTAMEIICSMIKTGVVGIFTSLSENSENIVRSICDSKEIPVINIATSNENDPECCSISLYPHRPVVVKAFGDLVQYFKWTSFALLYENVNVNSVSEVLKISNSSGATVNIHLLHKNETSGYRDTWKTVRKSKATNFVISCSIESLDDILKQAQEVGLMMKKYNYIILNFDLHTLDLSLYQHSETNIIGVQLVDPTTDVVIEAAEDIQLTKKNMKMPTSAPHISAWKLKTTSALIIDAVHLFSETLQDLHGFTISQLSCNATDNWAYGSTIYNFLKMKTMNGLTGQIQFDHAGMRSEFSLNIITLKEGGIIKIGTWTPKERIRMEKFFVSSMEEDSLKNKHLNVMISWVRNKLIAEKLRTLFLRFQNRF</sequence>
<keyword evidence="2" id="KW-0812">Transmembrane</keyword>
<dbReference type="Pfam" id="PF01094">
    <property type="entry name" value="ANF_receptor"/>
    <property type="match status" value="1"/>
</dbReference>
<feature type="chain" id="PRO_5042947637" description="Receptor ligand binding region domain-containing protein" evidence="5">
    <location>
        <begin position="23"/>
        <end position="457"/>
    </location>
</feature>
<dbReference type="EMBL" id="JAVRBK010000001">
    <property type="protein sequence ID" value="KAK5649936.1"/>
    <property type="molecule type" value="Genomic_DNA"/>
</dbReference>
<keyword evidence="5" id="KW-0732">Signal</keyword>
<gene>
    <name evidence="7" type="ORF">RI129_000965</name>
</gene>
<evidence type="ECO:0000256" key="3">
    <source>
        <dbReference type="ARBA" id="ARBA00022989"/>
    </source>
</evidence>
<proteinExistence type="predicted"/>
<keyword evidence="8" id="KW-1185">Reference proteome</keyword>
<dbReference type="InterPro" id="IPR015683">
    <property type="entry name" value="Ionotropic_Glu_rcpt"/>
</dbReference>
<dbReference type="GO" id="GO:0016020">
    <property type="term" value="C:membrane"/>
    <property type="evidence" value="ECO:0007669"/>
    <property type="project" value="UniProtKB-SubCell"/>
</dbReference>
<organism evidence="7 8">
    <name type="scientific">Pyrocoelia pectoralis</name>
    <dbReference type="NCBI Taxonomy" id="417401"/>
    <lineage>
        <taxon>Eukaryota</taxon>
        <taxon>Metazoa</taxon>
        <taxon>Ecdysozoa</taxon>
        <taxon>Arthropoda</taxon>
        <taxon>Hexapoda</taxon>
        <taxon>Insecta</taxon>
        <taxon>Pterygota</taxon>
        <taxon>Neoptera</taxon>
        <taxon>Endopterygota</taxon>
        <taxon>Coleoptera</taxon>
        <taxon>Polyphaga</taxon>
        <taxon>Elateriformia</taxon>
        <taxon>Elateroidea</taxon>
        <taxon>Lampyridae</taxon>
        <taxon>Lampyrinae</taxon>
        <taxon>Pyrocoelia</taxon>
    </lineage>
</organism>
<protein>
    <recommendedName>
        <fullName evidence="6">Receptor ligand binding region domain-containing protein</fullName>
    </recommendedName>
</protein>
<evidence type="ECO:0000256" key="1">
    <source>
        <dbReference type="ARBA" id="ARBA00004370"/>
    </source>
</evidence>
<keyword evidence="3" id="KW-1133">Transmembrane helix</keyword>
<feature type="domain" description="Receptor ligand binding region" evidence="6">
    <location>
        <begin position="40"/>
        <end position="394"/>
    </location>
</feature>
<evidence type="ECO:0000256" key="2">
    <source>
        <dbReference type="ARBA" id="ARBA00022692"/>
    </source>
</evidence>
<dbReference type="PANTHER" id="PTHR18966">
    <property type="entry name" value="IONOTROPIC GLUTAMATE RECEPTOR"/>
    <property type="match status" value="1"/>
</dbReference>
<evidence type="ECO:0000256" key="4">
    <source>
        <dbReference type="ARBA" id="ARBA00023136"/>
    </source>
</evidence>
<feature type="signal peptide" evidence="5">
    <location>
        <begin position="1"/>
        <end position="22"/>
    </location>
</feature>
<dbReference type="SUPFAM" id="SSF53822">
    <property type="entry name" value="Periplasmic binding protein-like I"/>
    <property type="match status" value="1"/>
</dbReference>
<name>A0AAN7VTQ8_9COLE</name>
<dbReference type="Proteomes" id="UP001329430">
    <property type="component" value="Chromosome 1"/>
</dbReference>
<dbReference type="InterPro" id="IPR001828">
    <property type="entry name" value="ANF_lig-bd_rcpt"/>
</dbReference>
<dbReference type="Gene3D" id="3.40.50.2300">
    <property type="match status" value="2"/>
</dbReference>
<comment type="subcellular location">
    <subcellularLocation>
        <location evidence="1">Membrane</location>
    </subcellularLocation>
</comment>